<dbReference type="EMBL" id="JACHLP010000002">
    <property type="protein sequence ID" value="MBB4842877.1"/>
    <property type="molecule type" value="Genomic_DNA"/>
</dbReference>
<name>A0A840LC32_9BURK</name>
<accession>A0A840LC32</accession>
<gene>
    <name evidence="2" type="ORF">HNP55_001392</name>
</gene>
<evidence type="ECO:0000256" key="1">
    <source>
        <dbReference type="SAM" id="Coils"/>
    </source>
</evidence>
<dbReference type="RefSeq" id="WP_184297573.1">
    <property type="nucleotide sequence ID" value="NZ_JACHLP010000002.1"/>
</dbReference>
<comment type="caution">
    <text evidence="2">The sequence shown here is derived from an EMBL/GenBank/DDBJ whole genome shotgun (WGS) entry which is preliminary data.</text>
</comment>
<dbReference type="Pfam" id="PF09481">
    <property type="entry name" value="CRISPR_Cse1"/>
    <property type="match status" value="1"/>
</dbReference>
<feature type="coiled-coil region" evidence="1">
    <location>
        <begin position="382"/>
        <end position="409"/>
    </location>
</feature>
<organism evidence="2 3">
    <name type="scientific">Roseateles oligotrophus</name>
    <dbReference type="NCBI Taxonomy" id="1769250"/>
    <lineage>
        <taxon>Bacteria</taxon>
        <taxon>Pseudomonadati</taxon>
        <taxon>Pseudomonadota</taxon>
        <taxon>Betaproteobacteria</taxon>
        <taxon>Burkholderiales</taxon>
        <taxon>Sphaerotilaceae</taxon>
        <taxon>Roseateles</taxon>
    </lineage>
</organism>
<evidence type="ECO:0000313" key="2">
    <source>
        <dbReference type="EMBL" id="MBB4842877.1"/>
    </source>
</evidence>
<dbReference type="Proteomes" id="UP000562027">
    <property type="component" value="Unassembled WGS sequence"/>
</dbReference>
<evidence type="ECO:0000313" key="3">
    <source>
        <dbReference type="Proteomes" id="UP000562027"/>
    </source>
</evidence>
<sequence length="522" mass="57616">MNPSYNLLDEPWLPVRLPDGTVQAMGLLQALRRSAEITALAETSPPSLVAEYRLLLAIVHRALTASMGTWKDAQRANWYRQGLPVDALCAYLETWRERFWLFHDEHPFMQVAVLATCKETATLFPAPTLSLELFYGTEMFNQEVYSHKPWDPSAAVKALLGYFTFVPGGFFPGKKLKKSEKAGSLTNSAAALPVGETLSKTLCLALHPAPLPSRTQEDLPAWERPALNLSNLRGAPVLASGPNDRYTRQSRAVLLTHETDGLVRWLHFAAGWALGEDPQQPDPMAYYRAGTKGLARVSFDEGRAFWRDLPALVPAPQSDKLKGYQAAPTVDWAASLRRMMADEHAHQPLLAAGLASDQAKLLRWRLEQFTLPPALLTDPERARELHTQIALAEESHKQLRNLAADLTAATLPDPGSKDTRNRARALVDAGPLSTTFFAAAERELWALMALIAQDEAEAADTLWHRSLADAARQAWDRQLAMLGLSARVLQAEARLGPRLHSLLRKLLPAAFASTTETTPQGA</sequence>
<proteinExistence type="predicted"/>
<reference evidence="2 3" key="1">
    <citation type="submission" date="2020-08" db="EMBL/GenBank/DDBJ databases">
        <title>Functional genomics of gut bacteria from endangered species of beetles.</title>
        <authorList>
            <person name="Carlos-Shanley C."/>
        </authorList>
    </citation>
    <scope>NUCLEOTIDE SEQUENCE [LARGE SCALE GENOMIC DNA]</scope>
    <source>
        <strain evidence="2 3">S00239</strain>
    </source>
</reference>
<dbReference type="InterPro" id="IPR013381">
    <property type="entry name" value="CRISPR-assoc_prot_Cse1"/>
</dbReference>
<keyword evidence="3" id="KW-1185">Reference proteome</keyword>
<keyword evidence="1" id="KW-0175">Coiled coil</keyword>
<dbReference type="AlphaFoldDB" id="A0A840LC32"/>
<dbReference type="CDD" id="cd09729">
    <property type="entry name" value="Cse1_I-E"/>
    <property type="match status" value="1"/>
</dbReference>
<protein>
    <submittedName>
        <fullName evidence="2">CRISPR system Cascade subunit CasA</fullName>
    </submittedName>
</protein>
<dbReference type="Gene3D" id="1.10.132.100">
    <property type="match status" value="1"/>
</dbReference>
<dbReference type="NCBIfam" id="TIGR02547">
    <property type="entry name" value="casA_cse1"/>
    <property type="match status" value="1"/>
</dbReference>